<dbReference type="PANTHER" id="PTHR43749">
    <property type="entry name" value="RNA-SPLICING LIGASE RTCB"/>
    <property type="match status" value="1"/>
</dbReference>
<dbReference type="PANTHER" id="PTHR43749:SF2">
    <property type="entry name" value="RNA-SPLICING LIGASE RTCB"/>
    <property type="match status" value="1"/>
</dbReference>
<dbReference type="SUPFAM" id="SSF103365">
    <property type="entry name" value="Hypothetical protein PH1602"/>
    <property type="match status" value="1"/>
</dbReference>
<gene>
    <name evidence="1" type="ORF">M0812_23169</name>
</gene>
<keyword evidence="1" id="KW-0436">Ligase</keyword>
<dbReference type="GO" id="GO:0030145">
    <property type="term" value="F:manganese ion binding"/>
    <property type="evidence" value="ECO:0007669"/>
    <property type="project" value="TreeGrafter"/>
</dbReference>
<dbReference type="GO" id="GO:0042245">
    <property type="term" value="P:RNA repair"/>
    <property type="evidence" value="ECO:0007669"/>
    <property type="project" value="TreeGrafter"/>
</dbReference>
<dbReference type="Proteomes" id="UP001146793">
    <property type="component" value="Unassembled WGS sequence"/>
</dbReference>
<dbReference type="InterPro" id="IPR036025">
    <property type="entry name" value="RtcB-like_sf"/>
</dbReference>
<organism evidence="1 2">
    <name type="scientific">Anaeramoeba flamelloides</name>
    <dbReference type="NCBI Taxonomy" id="1746091"/>
    <lineage>
        <taxon>Eukaryota</taxon>
        <taxon>Metamonada</taxon>
        <taxon>Anaeramoebidae</taxon>
        <taxon>Anaeramoeba</taxon>
    </lineage>
</organism>
<sequence>MSKKKQQKQKKPLKEEELSTITITGKYSEAIVYTPKLDKETHVQIKATMDHVAFEGSKVRIMPDVHAGAGSVIGFTATVTDKVIPNIVGVGMILSNFLF</sequence>
<dbReference type="GO" id="GO:0006281">
    <property type="term" value="P:DNA repair"/>
    <property type="evidence" value="ECO:0007669"/>
    <property type="project" value="TreeGrafter"/>
</dbReference>
<evidence type="ECO:0000313" key="1">
    <source>
        <dbReference type="EMBL" id="KAJ3430167.1"/>
    </source>
</evidence>
<reference evidence="1" key="1">
    <citation type="submission" date="2022-08" db="EMBL/GenBank/DDBJ databases">
        <title>Novel sulphate-reducing endosymbionts in the free-living metamonad Anaeramoeba.</title>
        <authorList>
            <person name="Jerlstrom-Hultqvist J."/>
            <person name="Cepicka I."/>
            <person name="Gallot-Lavallee L."/>
            <person name="Salas-Leiva D."/>
            <person name="Curtis B.A."/>
            <person name="Zahonova K."/>
            <person name="Pipaliya S."/>
            <person name="Dacks J."/>
            <person name="Roger A.J."/>
        </authorList>
    </citation>
    <scope>NUCLEOTIDE SEQUENCE</scope>
    <source>
        <strain evidence="1">Busselton2</strain>
    </source>
</reference>
<dbReference type="Gene3D" id="3.90.1860.10">
    <property type="entry name" value="tRNA-splicing ligase RtcB"/>
    <property type="match status" value="1"/>
</dbReference>
<protein>
    <submittedName>
        <fullName evidence="1">RNA-splicing ligase rtcb</fullName>
    </submittedName>
</protein>
<name>A0AAV7YJY5_9EUKA</name>
<dbReference type="AlphaFoldDB" id="A0AAV7YJY5"/>
<dbReference type="GO" id="GO:0006396">
    <property type="term" value="P:RNA processing"/>
    <property type="evidence" value="ECO:0007669"/>
    <property type="project" value="InterPro"/>
</dbReference>
<proteinExistence type="predicted"/>
<dbReference type="GO" id="GO:0003909">
    <property type="term" value="F:DNA ligase activity"/>
    <property type="evidence" value="ECO:0007669"/>
    <property type="project" value="TreeGrafter"/>
</dbReference>
<evidence type="ECO:0000313" key="2">
    <source>
        <dbReference type="Proteomes" id="UP001146793"/>
    </source>
</evidence>
<accession>A0AAV7YJY5</accession>
<dbReference type="InterPro" id="IPR052915">
    <property type="entry name" value="RtcB-like"/>
</dbReference>
<comment type="caution">
    <text evidence="1">The sequence shown here is derived from an EMBL/GenBank/DDBJ whole genome shotgun (WGS) entry which is preliminary data.</text>
</comment>
<dbReference type="EMBL" id="JANTQA010000051">
    <property type="protein sequence ID" value="KAJ3430167.1"/>
    <property type="molecule type" value="Genomic_DNA"/>
</dbReference>